<sequence length="171" mass="19124">MASSTASGFGSSLAMLYCDTHLRNQLIVSNLKINSFEIRDAIGFDNDWLTGLRLFYECCSRTDYKRLPQLLEQAEKHNQLVAAIEPDIQNAANLALSKSSIVELNDVITTFSQTKRKILDAIATYNILRDDPQHNSIENHMGVAPAALIDEPPSQGYRHLIQKSLQLAIHL</sequence>
<accession>A0A929FDB8</accession>
<reference evidence="1" key="1">
    <citation type="submission" date="2020-10" db="EMBL/GenBank/DDBJ databases">
        <authorList>
            <person name="Castelo-Branco R."/>
            <person name="Eusebio N."/>
            <person name="Adriana R."/>
            <person name="Vieira A."/>
            <person name="Brugerolle De Fraissinette N."/>
            <person name="Rezende De Castro R."/>
            <person name="Schneider M.P."/>
            <person name="Vasconcelos V."/>
            <person name="Leao P.N."/>
        </authorList>
    </citation>
    <scope>NUCLEOTIDE SEQUENCE</scope>
    <source>
        <strain evidence="1">LEGE 11479</strain>
    </source>
</reference>
<dbReference type="Proteomes" id="UP000615026">
    <property type="component" value="Unassembled WGS sequence"/>
</dbReference>
<dbReference type="AlphaFoldDB" id="A0A929FDB8"/>
<organism evidence="1 2">
    <name type="scientific">Leptolyngbya cf. ectocarpi LEGE 11479</name>
    <dbReference type="NCBI Taxonomy" id="1828722"/>
    <lineage>
        <taxon>Bacteria</taxon>
        <taxon>Bacillati</taxon>
        <taxon>Cyanobacteriota</taxon>
        <taxon>Cyanophyceae</taxon>
        <taxon>Leptolyngbyales</taxon>
        <taxon>Leptolyngbyaceae</taxon>
        <taxon>Leptolyngbya group</taxon>
        <taxon>Leptolyngbya</taxon>
    </lineage>
</organism>
<comment type="caution">
    <text evidence="1">The sequence shown here is derived from an EMBL/GenBank/DDBJ whole genome shotgun (WGS) entry which is preliminary data.</text>
</comment>
<name>A0A929FDB8_LEPEC</name>
<dbReference type="EMBL" id="JADEXP010000435">
    <property type="protein sequence ID" value="MBE9070448.1"/>
    <property type="molecule type" value="Genomic_DNA"/>
</dbReference>
<keyword evidence="2" id="KW-1185">Reference proteome</keyword>
<dbReference type="RefSeq" id="WP_193996311.1">
    <property type="nucleotide sequence ID" value="NZ_JADEXP010000435.1"/>
</dbReference>
<proteinExistence type="predicted"/>
<evidence type="ECO:0000313" key="1">
    <source>
        <dbReference type="EMBL" id="MBE9070448.1"/>
    </source>
</evidence>
<protein>
    <submittedName>
        <fullName evidence="1">Uncharacterized protein</fullName>
    </submittedName>
</protein>
<gene>
    <name evidence="1" type="ORF">IQ260_27775</name>
</gene>
<evidence type="ECO:0000313" key="2">
    <source>
        <dbReference type="Proteomes" id="UP000615026"/>
    </source>
</evidence>